<evidence type="ECO:0000313" key="7">
    <source>
        <dbReference type="EMBL" id="CAD7011965.1"/>
    </source>
</evidence>
<feature type="transmembrane region" description="Helical" evidence="5">
    <location>
        <begin position="744"/>
        <end position="768"/>
    </location>
</feature>
<feature type="transmembrane region" description="Helical" evidence="5">
    <location>
        <begin position="169"/>
        <end position="189"/>
    </location>
</feature>
<feature type="transmembrane region" description="Helical" evidence="5">
    <location>
        <begin position="721"/>
        <end position="738"/>
    </location>
</feature>
<dbReference type="OrthoDB" id="1684102at2759"/>
<feature type="transmembrane region" description="Helical" evidence="5">
    <location>
        <begin position="61"/>
        <end position="80"/>
    </location>
</feature>
<feature type="transmembrane region" description="Helical" evidence="5">
    <location>
        <begin position="217"/>
        <end position="237"/>
    </location>
</feature>
<feature type="transmembrane region" description="Helical" evidence="5">
    <location>
        <begin position="279"/>
        <end position="303"/>
    </location>
</feature>
<feature type="transmembrane region" description="Helical" evidence="5">
    <location>
        <begin position="577"/>
        <end position="595"/>
    </location>
</feature>
<gene>
    <name evidence="7" type="ORF">CCAP1982_LOCUS20075</name>
</gene>
<keyword evidence="4 5" id="KW-0472">Membrane</keyword>
<feature type="transmembrane region" description="Helical" evidence="5">
    <location>
        <begin position="780"/>
        <end position="803"/>
    </location>
</feature>
<dbReference type="InterPro" id="IPR013057">
    <property type="entry name" value="AA_transpt_TM"/>
</dbReference>
<keyword evidence="3 5" id="KW-1133">Transmembrane helix</keyword>
<comment type="subcellular location">
    <subcellularLocation>
        <location evidence="1">Membrane</location>
        <topology evidence="1">Multi-pass membrane protein</topology>
    </subcellularLocation>
</comment>
<dbReference type="Proteomes" id="UP000606786">
    <property type="component" value="Unassembled WGS sequence"/>
</dbReference>
<feature type="transmembrane region" description="Helical" evidence="5">
    <location>
        <begin position="134"/>
        <end position="157"/>
    </location>
</feature>
<proteinExistence type="predicted"/>
<feature type="transmembrane region" description="Helical" evidence="5">
    <location>
        <begin position="537"/>
        <end position="557"/>
    </location>
</feature>
<feature type="transmembrane region" description="Helical" evidence="5">
    <location>
        <begin position="100"/>
        <end position="122"/>
    </location>
</feature>
<feature type="transmembrane region" description="Helical" evidence="5">
    <location>
        <begin position="513"/>
        <end position="530"/>
    </location>
</feature>
<sequence length="818" mass="91316">MLVVNHFGCCCVYVVFIANCVKDFGDYYWEEHDSRIYMAMETVPLCLIFLIPNLKALVPLVLVANVTLIFGFGIIFYYIFSDMAPFSGMAAIQDVYLFPFFFGATMFAFDAPGLIVSVEANMKSPLHFRRVCGVFVQAMLVVVLLQICFAFFGYWSYGENIASTILQNLPYNAVLSAIARIIFAFSIVISHPLQGYVPVDVIWNNWLKAKVAENKQFGIEMIFRTVVAILSVLVAIACPNLTIILSLVGALCLSFLGLILPGVLDICVKYETGYGPIKIYLLLSMLVVFVGLLGAAVGTYVSIQDYRTYVMFNKHHCSGFTGFIKSTVAFIAETRASFRTKVTNVTTRHDCLDQTNPGYPAEVPICKDDYNPYEHREVVHPISNFGALTNVIKAIIGTGILVAPMAFHNAGWLNALISTTLIGIIVLYSKQMLLYGMYEIAKRRRVPLLTYAEGVVEAVVEGPPCMRRLHGVLRCMVNSLLFIYHFGSCCVYVVFIANCIKDLGDHYWSVWDSRIYMCCEILPLCLIYCVPNLKSLVPFAMVANFSLSIGFGIIFYYMFTNLQPFEDLKAMQDLRLYPLFIGSTLFAFEAPGLVVSIEANMKKPQSYVGLTGVLSVGIFFVVLLQLVFGLFGYWRYGEAIKSAILQSLPYDEILSNTARVIFAFSMYISHPLQGYVPIDVMWNNWLKAKVPESKAFALELLFRVCLAILSGKLLAYLMEAYLCMLTFSHLSVLLAVAWPNLTLILSFVGAFCLSFLGLIFPAIIDISIRYEKGYGPLKIFLLLSVIVILFGVVGGITGSYVPIEQMIKLYLNGTNLTG</sequence>
<keyword evidence="8" id="KW-1185">Reference proteome</keyword>
<protein>
    <submittedName>
        <fullName evidence="7">(Mediterranean fruit fly) hypothetical protein</fullName>
    </submittedName>
</protein>
<feature type="transmembrane region" description="Helical" evidence="5">
    <location>
        <begin position="476"/>
        <end position="497"/>
    </location>
</feature>
<reference evidence="7" key="1">
    <citation type="submission" date="2020-11" db="EMBL/GenBank/DDBJ databases">
        <authorList>
            <person name="Whitehead M."/>
        </authorList>
    </citation>
    <scope>NUCLEOTIDE SEQUENCE</scope>
    <source>
        <strain evidence="7">EGII</strain>
    </source>
</reference>
<feature type="domain" description="Amino acid transporter transmembrane" evidence="6">
    <location>
        <begin position="1"/>
        <end position="304"/>
    </location>
</feature>
<dbReference type="PANTHER" id="PTHR22950:SF340">
    <property type="entry name" value="AMINO ACID TRANSPORTER TRANSMEMBRANE DOMAIN-CONTAINING PROTEIN-RELATED"/>
    <property type="match status" value="1"/>
</dbReference>
<dbReference type="PANTHER" id="PTHR22950">
    <property type="entry name" value="AMINO ACID TRANSPORTER"/>
    <property type="match status" value="1"/>
</dbReference>
<feature type="transmembrane region" description="Helical" evidence="5">
    <location>
        <begin position="607"/>
        <end position="634"/>
    </location>
</feature>
<evidence type="ECO:0000256" key="2">
    <source>
        <dbReference type="ARBA" id="ARBA00022692"/>
    </source>
</evidence>
<evidence type="ECO:0000256" key="3">
    <source>
        <dbReference type="ARBA" id="ARBA00022989"/>
    </source>
</evidence>
<dbReference type="GO" id="GO:0015179">
    <property type="term" value="F:L-amino acid transmembrane transporter activity"/>
    <property type="evidence" value="ECO:0007669"/>
    <property type="project" value="TreeGrafter"/>
</dbReference>
<evidence type="ECO:0000313" key="8">
    <source>
        <dbReference type="Proteomes" id="UP000606786"/>
    </source>
</evidence>
<evidence type="ECO:0000256" key="1">
    <source>
        <dbReference type="ARBA" id="ARBA00004141"/>
    </source>
</evidence>
<evidence type="ECO:0000256" key="4">
    <source>
        <dbReference type="ARBA" id="ARBA00023136"/>
    </source>
</evidence>
<evidence type="ECO:0000259" key="6">
    <source>
        <dbReference type="Pfam" id="PF01490"/>
    </source>
</evidence>
<dbReference type="AlphaFoldDB" id="A0A811V7V2"/>
<feature type="transmembrane region" description="Helical" evidence="5">
    <location>
        <begin position="36"/>
        <end position="54"/>
    </location>
</feature>
<feature type="transmembrane region" description="Helical" evidence="5">
    <location>
        <begin position="410"/>
        <end position="428"/>
    </location>
</feature>
<comment type="caution">
    <text evidence="7">The sequence shown here is derived from an EMBL/GenBank/DDBJ whole genome shotgun (WGS) entry which is preliminary data.</text>
</comment>
<feature type="domain" description="Amino acid transporter transmembrane" evidence="6">
    <location>
        <begin position="380"/>
        <end position="801"/>
    </location>
</feature>
<dbReference type="Pfam" id="PF01490">
    <property type="entry name" value="Aa_trans"/>
    <property type="match status" value="2"/>
</dbReference>
<name>A0A811V7V2_CERCA</name>
<organism evidence="7 8">
    <name type="scientific">Ceratitis capitata</name>
    <name type="common">Mediterranean fruit fly</name>
    <name type="synonym">Tephritis capitata</name>
    <dbReference type="NCBI Taxonomy" id="7213"/>
    <lineage>
        <taxon>Eukaryota</taxon>
        <taxon>Metazoa</taxon>
        <taxon>Ecdysozoa</taxon>
        <taxon>Arthropoda</taxon>
        <taxon>Hexapoda</taxon>
        <taxon>Insecta</taxon>
        <taxon>Pterygota</taxon>
        <taxon>Neoptera</taxon>
        <taxon>Endopterygota</taxon>
        <taxon>Diptera</taxon>
        <taxon>Brachycera</taxon>
        <taxon>Muscomorpha</taxon>
        <taxon>Tephritoidea</taxon>
        <taxon>Tephritidae</taxon>
        <taxon>Ceratitis</taxon>
        <taxon>Ceratitis</taxon>
    </lineage>
</organism>
<dbReference type="EMBL" id="CAJHJT010000056">
    <property type="protein sequence ID" value="CAD7011965.1"/>
    <property type="molecule type" value="Genomic_DNA"/>
</dbReference>
<accession>A0A811V7V2</accession>
<dbReference type="GO" id="GO:0005774">
    <property type="term" value="C:vacuolar membrane"/>
    <property type="evidence" value="ECO:0007669"/>
    <property type="project" value="TreeGrafter"/>
</dbReference>
<evidence type="ECO:0000256" key="5">
    <source>
        <dbReference type="SAM" id="Phobius"/>
    </source>
</evidence>
<keyword evidence="2 5" id="KW-0812">Transmembrane</keyword>